<dbReference type="GO" id="GO:0005524">
    <property type="term" value="F:ATP binding"/>
    <property type="evidence" value="ECO:0007669"/>
    <property type="project" value="InterPro"/>
</dbReference>
<accession>A0A508SW79</accession>
<dbReference type="InterPro" id="IPR013670">
    <property type="entry name" value="EcoEI_R_C_dom"/>
</dbReference>
<reference evidence="2" key="1">
    <citation type="submission" date="2019-02" db="EMBL/GenBank/DDBJ databases">
        <authorList>
            <person name="Pothier F.J."/>
        </authorList>
    </citation>
    <scope>NUCLEOTIDE SEQUENCE</scope>
    <source>
        <strain evidence="2">CI-1B</strain>
    </source>
</reference>
<name>A0A508SW79_9BRAD</name>
<keyword evidence="3" id="KW-1185">Reference proteome</keyword>
<dbReference type="InterPro" id="IPR014001">
    <property type="entry name" value="Helicase_ATP-bd"/>
</dbReference>
<dbReference type="PROSITE" id="PS51192">
    <property type="entry name" value="HELICASE_ATP_BIND_1"/>
    <property type="match status" value="1"/>
</dbReference>
<dbReference type="InterPro" id="IPR027417">
    <property type="entry name" value="P-loop_NTPase"/>
</dbReference>
<dbReference type="Proteomes" id="UP000328092">
    <property type="component" value="Unassembled WGS sequence"/>
</dbReference>
<protein>
    <submittedName>
        <fullName evidence="2">Type-1 restriction enzyme R protein</fullName>
        <ecNumber evidence="2">3.1.21.3</ecNumber>
    </submittedName>
</protein>
<organism evidence="2 3">
    <name type="scientific">Bradyrhizobium ivorense</name>
    <dbReference type="NCBI Taxonomy" id="2511166"/>
    <lineage>
        <taxon>Bacteria</taxon>
        <taxon>Pseudomonadati</taxon>
        <taxon>Pseudomonadota</taxon>
        <taxon>Alphaproteobacteria</taxon>
        <taxon>Hyphomicrobiales</taxon>
        <taxon>Nitrobacteraceae</taxon>
        <taxon>Bradyrhizobium</taxon>
    </lineage>
</organism>
<dbReference type="Pfam" id="PF04851">
    <property type="entry name" value="ResIII"/>
    <property type="match status" value="1"/>
</dbReference>
<comment type="caution">
    <text evidence="2">The sequence shown here is derived from an EMBL/GenBank/DDBJ whole genome shotgun (WGS) entry which is preliminary data.</text>
</comment>
<dbReference type="EMBL" id="CAADFC020000004">
    <property type="protein sequence ID" value="VIO65318.1"/>
    <property type="molecule type" value="Genomic_DNA"/>
</dbReference>
<dbReference type="GO" id="GO:0005829">
    <property type="term" value="C:cytosol"/>
    <property type="evidence" value="ECO:0007669"/>
    <property type="project" value="TreeGrafter"/>
</dbReference>
<dbReference type="InterPro" id="IPR050742">
    <property type="entry name" value="Helicase_Restrict-Modif_Enz"/>
</dbReference>
<evidence type="ECO:0000313" key="2">
    <source>
        <dbReference type="EMBL" id="VIO65318.1"/>
    </source>
</evidence>
<dbReference type="CDD" id="cd18032">
    <property type="entry name" value="DEXHc_RE_I_III_res"/>
    <property type="match status" value="1"/>
</dbReference>
<dbReference type="Gene3D" id="3.90.1570.30">
    <property type="match status" value="1"/>
</dbReference>
<dbReference type="PANTHER" id="PTHR47396:SF1">
    <property type="entry name" value="ATP-DEPENDENT HELICASE IRC3-RELATED"/>
    <property type="match status" value="1"/>
</dbReference>
<proteinExistence type="predicted"/>
<dbReference type="SMART" id="SM00487">
    <property type="entry name" value="DEXDc"/>
    <property type="match status" value="1"/>
</dbReference>
<dbReference type="InterPro" id="IPR006935">
    <property type="entry name" value="Helicase/UvrB_N"/>
</dbReference>
<keyword evidence="2" id="KW-0378">Hydrolase</keyword>
<sequence length="914" mass="102145">MRVNESAFHPEDKARSLIDRRLVLCGWVVQSREDMNLGAGLGVAVREFQTASGPVDYGLFVGRTLCGVIEAKSEGSTLSGFSEQASRYIAGMPKHLVREPGQVRFEYVATGTETIFRDHADPDPVSRRVFTFHRPETLGRWLKEPATLRGRLQAMPTFLTDGLRACQIEAVSNLERSMAANHPRALVQMATGAGKTFTACTFSYRLLAHAGFKRILFLADRANLVRQTRDEYLAYRPPGTGRSFSEIYNVQKLGGAGLDKDAEIVIATIQRVYSVLTGKDLSEEDEEASSFEQPNTETERLVTYNPSIPIETFDLVITDECHRSIYGTWRQVLDYFDAFTVGLTATPSLHTLGFFGKNLVAQYPYERSVVDGVNVGFDIFRIRTEIGERGATVKKGYELPVRDKRTRVQRYETLEADFSYTPDQIDRTVLAPNQIRTVLETYRDTLFTELFPGRTEVPKTLIFAKDDHHAEEITQLVREVFGKGNDFAKKITYKTDGGDPEALIGAFRNDYNPRIAITVDMIATGTDVKPLEVLIFLRDVRSELYFEQMKGRGARTISAEKLREVTPDADAKTRFVMIDAVGVSESLKTVSQPLERNRAISFDRLIDEIAAGRRDDDAFATLAGRLAALDRRIGERDRAAIVKASGGVDLSGLAGRLLSAIDPDALAARVPKEAPEAEQKAARDAAKDDAATILDDPALRRLLKEVKAAADIRIDTVSTDAVVSSGWDEKKAADTVDRFQRFLEERRDELTALQILYRLPYAARRLTYEAVDDLREALRRPPWLLEPVDIWRAYKRLASDKVKGNPAGTLADIVMLVRYALSQAETLEPLPSLVAGRFNLWLGREEKAGRVYTEEQRAWLMAIRDHLAVNIEIRPEDIVDAPEFAGRGGILRARALFGVRLPALLDELTDTLVA</sequence>
<evidence type="ECO:0000313" key="3">
    <source>
        <dbReference type="Proteomes" id="UP000328092"/>
    </source>
</evidence>
<dbReference type="AlphaFoldDB" id="A0A508SW79"/>
<evidence type="ECO:0000259" key="1">
    <source>
        <dbReference type="PROSITE" id="PS51192"/>
    </source>
</evidence>
<gene>
    <name evidence="2" type="primary">hsdR</name>
    <name evidence="2" type="ORF">CI1B_04160</name>
</gene>
<dbReference type="GO" id="GO:0006304">
    <property type="term" value="P:DNA modification"/>
    <property type="evidence" value="ECO:0007669"/>
    <property type="project" value="InterPro"/>
</dbReference>
<dbReference type="Pfam" id="PF08463">
    <property type="entry name" value="EcoEI_R_C"/>
    <property type="match status" value="1"/>
</dbReference>
<dbReference type="GO" id="GO:0003677">
    <property type="term" value="F:DNA binding"/>
    <property type="evidence" value="ECO:0007669"/>
    <property type="project" value="InterPro"/>
</dbReference>
<dbReference type="Gene3D" id="3.40.50.300">
    <property type="entry name" value="P-loop containing nucleotide triphosphate hydrolases"/>
    <property type="match status" value="2"/>
</dbReference>
<dbReference type="GO" id="GO:0009035">
    <property type="term" value="F:type I site-specific deoxyribonuclease activity"/>
    <property type="evidence" value="ECO:0007669"/>
    <property type="project" value="UniProtKB-EC"/>
</dbReference>
<dbReference type="EC" id="3.1.21.3" evidence="2"/>
<feature type="domain" description="Helicase ATP-binding" evidence="1">
    <location>
        <begin position="176"/>
        <end position="365"/>
    </location>
</feature>
<dbReference type="PANTHER" id="PTHR47396">
    <property type="entry name" value="TYPE I RESTRICTION ENZYME ECOKI R PROTEIN"/>
    <property type="match status" value="1"/>
</dbReference>
<dbReference type="SUPFAM" id="SSF52540">
    <property type="entry name" value="P-loop containing nucleoside triphosphate hydrolases"/>
    <property type="match status" value="1"/>
</dbReference>